<evidence type="ECO:0000256" key="5">
    <source>
        <dbReference type="ARBA" id="ARBA00022617"/>
    </source>
</evidence>
<evidence type="ECO:0000313" key="14">
    <source>
        <dbReference type="EMBL" id="CAG4961543.1"/>
    </source>
</evidence>
<keyword evidence="9 12" id="KW-0560">Oxidoreductase</keyword>
<dbReference type="GO" id="GO:0016705">
    <property type="term" value="F:oxidoreductase activity, acting on paired donors, with incorporation or reduction of molecular oxygen"/>
    <property type="evidence" value="ECO:0007669"/>
    <property type="project" value="InterPro"/>
</dbReference>
<keyword evidence="12" id="KW-0503">Monooxygenase</keyword>
<evidence type="ECO:0000256" key="10">
    <source>
        <dbReference type="ARBA" id="ARBA00023004"/>
    </source>
</evidence>
<reference evidence="14" key="1">
    <citation type="submission" date="2021-04" db="EMBL/GenBank/DDBJ databases">
        <authorList>
            <person name="Tunstrom K."/>
        </authorList>
    </citation>
    <scope>NUCLEOTIDE SEQUENCE</scope>
</reference>
<dbReference type="Proteomes" id="UP000691718">
    <property type="component" value="Unassembled WGS sequence"/>
</dbReference>
<protein>
    <submittedName>
        <fullName evidence="14">(apollo) hypothetical protein</fullName>
    </submittedName>
</protein>
<dbReference type="InterPro" id="IPR017972">
    <property type="entry name" value="Cyt_P450_CS"/>
</dbReference>
<dbReference type="InterPro" id="IPR050196">
    <property type="entry name" value="Cytochrome_P450_Monoox"/>
</dbReference>
<keyword evidence="13" id="KW-0732">Signal</keyword>
<dbReference type="PANTHER" id="PTHR24291:SF189">
    <property type="entry name" value="CYTOCHROME P450 4C3-RELATED"/>
    <property type="match status" value="1"/>
</dbReference>
<dbReference type="GO" id="GO:0004497">
    <property type="term" value="F:monooxygenase activity"/>
    <property type="evidence" value="ECO:0007669"/>
    <property type="project" value="UniProtKB-KW"/>
</dbReference>
<dbReference type="AlphaFoldDB" id="A0A8S3WHN9"/>
<dbReference type="PANTHER" id="PTHR24291">
    <property type="entry name" value="CYTOCHROME P450 FAMILY 4"/>
    <property type="match status" value="1"/>
</dbReference>
<feature type="chain" id="PRO_5035734070" evidence="13">
    <location>
        <begin position="24"/>
        <end position="490"/>
    </location>
</feature>
<dbReference type="InterPro" id="IPR001128">
    <property type="entry name" value="Cyt_P450"/>
</dbReference>
<dbReference type="OrthoDB" id="1372046at2759"/>
<evidence type="ECO:0000256" key="12">
    <source>
        <dbReference type="RuleBase" id="RU000461"/>
    </source>
</evidence>
<dbReference type="GO" id="GO:0005506">
    <property type="term" value="F:iron ion binding"/>
    <property type="evidence" value="ECO:0007669"/>
    <property type="project" value="InterPro"/>
</dbReference>
<dbReference type="EMBL" id="CAJQZP010000432">
    <property type="protein sequence ID" value="CAG4961543.1"/>
    <property type="molecule type" value="Genomic_DNA"/>
</dbReference>
<evidence type="ECO:0000256" key="1">
    <source>
        <dbReference type="ARBA" id="ARBA00001971"/>
    </source>
</evidence>
<evidence type="ECO:0000256" key="7">
    <source>
        <dbReference type="ARBA" id="ARBA00022824"/>
    </source>
</evidence>
<evidence type="ECO:0000256" key="6">
    <source>
        <dbReference type="ARBA" id="ARBA00022723"/>
    </source>
</evidence>
<feature type="signal peptide" evidence="13">
    <location>
        <begin position="1"/>
        <end position="23"/>
    </location>
</feature>
<evidence type="ECO:0000256" key="13">
    <source>
        <dbReference type="SAM" id="SignalP"/>
    </source>
</evidence>
<sequence>MALTLFCITFALYWIWRHRNTKSKLEPPTYPGGLPLIGHAHLLMGDTVCLWNTIKEVSYTTLRLGGVITASIGPRSLYVVTDPEDSLTVANACLEKDAIYEYAKPWLGEGLLTGKVSIWKRHRMLLNPAFSQRVLDGFEGVFNSQSRRLVKDLEVKVGKGPFDHFVYMRRNALETICLTTMGVDLSKNSVLNNQYEQAIEQILNSLTERYQKFWLHYNFIYIWSSLKKKDDQCLKILHNMSDKVLQERKAAHLNNKKNGLETSSGTKFKAFLDLLLELSIETGAFNDSEIREEVNTMIAAGHDTTADVLMFTFVLIGSYPKVQERIVEELRNVLGDDDRDVTKQDLSRLVYLEAVLKESMRIYPIVPLIARRLDKNVKLKNYTLTAGRTCFTFIYGIHRHPMWGDDAEEFKPERWLDKTNLPSCPTAFAAFSIGRRICIGKPFAFMSLKTTLAHVLRHYRIEADHTKMVVKANVVLKPEYGHYISIEKRT</sequence>
<keyword evidence="15" id="KW-1185">Reference proteome</keyword>
<dbReference type="Pfam" id="PF00067">
    <property type="entry name" value="p450"/>
    <property type="match status" value="1"/>
</dbReference>
<gene>
    <name evidence="14" type="ORF">PAPOLLO_LOCUS6594</name>
</gene>
<keyword evidence="7" id="KW-0256">Endoplasmic reticulum</keyword>
<keyword evidence="11" id="KW-0472">Membrane</keyword>
<dbReference type="GO" id="GO:0005789">
    <property type="term" value="C:endoplasmic reticulum membrane"/>
    <property type="evidence" value="ECO:0007669"/>
    <property type="project" value="UniProtKB-SubCell"/>
</dbReference>
<evidence type="ECO:0000256" key="4">
    <source>
        <dbReference type="ARBA" id="ARBA00010617"/>
    </source>
</evidence>
<dbReference type="PROSITE" id="PS00086">
    <property type="entry name" value="CYTOCHROME_P450"/>
    <property type="match status" value="1"/>
</dbReference>
<comment type="cofactor">
    <cofactor evidence="1">
        <name>heme</name>
        <dbReference type="ChEBI" id="CHEBI:30413"/>
    </cofactor>
</comment>
<evidence type="ECO:0000256" key="11">
    <source>
        <dbReference type="ARBA" id="ARBA00023136"/>
    </source>
</evidence>
<dbReference type="GO" id="GO:0020037">
    <property type="term" value="F:heme binding"/>
    <property type="evidence" value="ECO:0007669"/>
    <property type="project" value="InterPro"/>
</dbReference>
<comment type="caution">
    <text evidence="14">The sequence shown here is derived from an EMBL/GenBank/DDBJ whole genome shotgun (WGS) entry which is preliminary data.</text>
</comment>
<name>A0A8S3WHN9_PARAO</name>
<evidence type="ECO:0000256" key="2">
    <source>
        <dbReference type="ARBA" id="ARBA00004174"/>
    </source>
</evidence>
<keyword evidence="8" id="KW-0492">Microsome</keyword>
<evidence type="ECO:0000313" key="15">
    <source>
        <dbReference type="Proteomes" id="UP000691718"/>
    </source>
</evidence>
<keyword evidence="6 12" id="KW-0479">Metal-binding</keyword>
<keyword evidence="5 12" id="KW-0349">Heme</keyword>
<organism evidence="14 15">
    <name type="scientific">Parnassius apollo</name>
    <name type="common">Apollo butterfly</name>
    <name type="synonym">Papilio apollo</name>
    <dbReference type="NCBI Taxonomy" id="110799"/>
    <lineage>
        <taxon>Eukaryota</taxon>
        <taxon>Metazoa</taxon>
        <taxon>Ecdysozoa</taxon>
        <taxon>Arthropoda</taxon>
        <taxon>Hexapoda</taxon>
        <taxon>Insecta</taxon>
        <taxon>Pterygota</taxon>
        <taxon>Neoptera</taxon>
        <taxon>Endopterygota</taxon>
        <taxon>Lepidoptera</taxon>
        <taxon>Glossata</taxon>
        <taxon>Ditrysia</taxon>
        <taxon>Papilionoidea</taxon>
        <taxon>Papilionidae</taxon>
        <taxon>Parnassiinae</taxon>
        <taxon>Parnassini</taxon>
        <taxon>Parnassius</taxon>
        <taxon>Parnassius</taxon>
    </lineage>
</organism>
<evidence type="ECO:0000256" key="3">
    <source>
        <dbReference type="ARBA" id="ARBA00004406"/>
    </source>
</evidence>
<keyword evidence="10 12" id="KW-0408">Iron</keyword>
<comment type="similarity">
    <text evidence="4 12">Belongs to the cytochrome P450 family.</text>
</comment>
<evidence type="ECO:0000256" key="9">
    <source>
        <dbReference type="ARBA" id="ARBA00023002"/>
    </source>
</evidence>
<accession>A0A8S3WHN9</accession>
<comment type="subcellular location">
    <subcellularLocation>
        <location evidence="3">Endoplasmic reticulum membrane</location>
        <topology evidence="3">Peripheral membrane protein</topology>
    </subcellularLocation>
    <subcellularLocation>
        <location evidence="2">Microsome membrane</location>
        <topology evidence="2">Peripheral membrane protein</topology>
    </subcellularLocation>
</comment>
<proteinExistence type="inferred from homology"/>
<evidence type="ECO:0000256" key="8">
    <source>
        <dbReference type="ARBA" id="ARBA00022848"/>
    </source>
</evidence>
<dbReference type="CDD" id="cd20628">
    <property type="entry name" value="CYP4"/>
    <property type="match status" value="1"/>
</dbReference>